<reference evidence="1 2" key="1">
    <citation type="submission" date="2019-02" db="EMBL/GenBank/DDBJ databases">
        <title>Opniocepnalus argus genome.</title>
        <authorList>
            <person name="Zhou C."/>
            <person name="Xiao S."/>
        </authorList>
    </citation>
    <scope>NUCLEOTIDE SEQUENCE [LARGE SCALE GENOMIC DNA]</scope>
    <source>
        <strain evidence="1">OARG1902GOOAL</strain>
        <tissue evidence="1">Muscle</tissue>
    </source>
</reference>
<keyword evidence="2" id="KW-1185">Reference proteome</keyword>
<dbReference type="AlphaFoldDB" id="A0A6G1QW01"/>
<evidence type="ECO:0000313" key="1">
    <source>
        <dbReference type="EMBL" id="KAF3706398.1"/>
    </source>
</evidence>
<sequence length="170" mass="18173">MNAPLSVLILPPAVQSGPRLPRATDGVCPLIIVVVISRHEIGFVCLSVAAGLSRLSPRPGEVGRYVLSFAGTCGFNLTIKSITSGPLLSMAEGVRPEDYCDEPAEDEFGEIIKCRSVFRAWLQVTTTLLLAYPISSGSPLSACRFGTVFTPDALPDATLPNFYQAWTDTA</sequence>
<organism evidence="1 2">
    <name type="scientific">Channa argus</name>
    <name type="common">Northern snakehead</name>
    <name type="synonym">Ophicephalus argus</name>
    <dbReference type="NCBI Taxonomy" id="215402"/>
    <lineage>
        <taxon>Eukaryota</taxon>
        <taxon>Metazoa</taxon>
        <taxon>Chordata</taxon>
        <taxon>Craniata</taxon>
        <taxon>Vertebrata</taxon>
        <taxon>Euteleostomi</taxon>
        <taxon>Actinopterygii</taxon>
        <taxon>Neopterygii</taxon>
        <taxon>Teleostei</taxon>
        <taxon>Neoteleostei</taxon>
        <taxon>Acanthomorphata</taxon>
        <taxon>Anabantaria</taxon>
        <taxon>Anabantiformes</taxon>
        <taxon>Channoidei</taxon>
        <taxon>Channidae</taxon>
        <taxon>Channa</taxon>
    </lineage>
</organism>
<gene>
    <name evidence="1" type="ORF">EXN66_Car022090</name>
</gene>
<reference evidence="2" key="2">
    <citation type="submission" date="2019-02" db="EMBL/GenBank/DDBJ databases">
        <title>Opniocepnalus argus Var Kimnra genome.</title>
        <authorList>
            <person name="Zhou C."/>
            <person name="Xiao S."/>
        </authorList>
    </citation>
    <scope>NUCLEOTIDE SEQUENCE [LARGE SCALE GENOMIC DNA]</scope>
</reference>
<evidence type="ECO:0000313" key="2">
    <source>
        <dbReference type="Proteomes" id="UP000503349"/>
    </source>
</evidence>
<dbReference type="Proteomes" id="UP000503349">
    <property type="component" value="Chromosome 23"/>
</dbReference>
<accession>A0A6G1QW01</accession>
<protein>
    <submittedName>
        <fullName evidence="1">Uncharacterized protein</fullName>
    </submittedName>
</protein>
<name>A0A6G1QW01_CHAAH</name>
<proteinExistence type="predicted"/>
<dbReference type="EMBL" id="CM015734">
    <property type="protein sequence ID" value="KAF3706398.1"/>
    <property type="molecule type" value="Genomic_DNA"/>
</dbReference>